<feature type="non-terminal residue" evidence="2">
    <location>
        <position position="294"/>
    </location>
</feature>
<organism evidence="2 3">
    <name type="scientific">Lentinula detonsa</name>
    <dbReference type="NCBI Taxonomy" id="2804962"/>
    <lineage>
        <taxon>Eukaryota</taxon>
        <taxon>Fungi</taxon>
        <taxon>Dikarya</taxon>
        <taxon>Basidiomycota</taxon>
        <taxon>Agaricomycotina</taxon>
        <taxon>Agaricomycetes</taxon>
        <taxon>Agaricomycetidae</taxon>
        <taxon>Agaricales</taxon>
        <taxon>Marasmiineae</taxon>
        <taxon>Omphalotaceae</taxon>
        <taxon>Lentinula</taxon>
    </lineage>
</organism>
<evidence type="ECO:0000256" key="1">
    <source>
        <dbReference type="SAM" id="Phobius"/>
    </source>
</evidence>
<keyword evidence="1" id="KW-0812">Transmembrane</keyword>
<name>A0AA38PU60_9AGAR</name>
<accession>A0AA38PU60</accession>
<protein>
    <submittedName>
        <fullName evidence="2">Uncharacterized protein</fullName>
    </submittedName>
</protein>
<proteinExistence type="predicted"/>
<sequence>TRATGKIDPIDALNIFEHQARRSSFCFSQFSQVTTGRMSYNMRLLRSITSYYILSVYLLSAALLSIVVVASPIPISSQANSGKDVILKFVWRIPGEAKFRSARSGRGSKVFKEEDQFSLFITGNAFTAVLEPRVVPQGSTLNARRIQITAVAPPPPRAISGILGLTTVFEPGDGVIAHFVCEEFFQQHYEVIMNVDRLCAQTNALLREKAETYQNILMPGDPNLRRLIEIQDDLDWINTVFLYLTLIKQPGVDVPVLDVNQLGGWVAVFTKMTDLRTLKPKALHLKPLRPKALQ</sequence>
<evidence type="ECO:0000313" key="2">
    <source>
        <dbReference type="EMBL" id="KAJ3981391.1"/>
    </source>
</evidence>
<evidence type="ECO:0000313" key="3">
    <source>
        <dbReference type="Proteomes" id="UP001163850"/>
    </source>
</evidence>
<dbReference type="EMBL" id="MU802117">
    <property type="protein sequence ID" value="KAJ3981391.1"/>
    <property type="molecule type" value="Genomic_DNA"/>
</dbReference>
<feature type="transmembrane region" description="Helical" evidence="1">
    <location>
        <begin position="51"/>
        <end position="73"/>
    </location>
</feature>
<reference evidence="2" key="1">
    <citation type="submission" date="2022-08" db="EMBL/GenBank/DDBJ databases">
        <authorList>
            <consortium name="DOE Joint Genome Institute"/>
            <person name="Min B."/>
            <person name="Riley R."/>
            <person name="Sierra-Patev S."/>
            <person name="Naranjo-Ortiz M."/>
            <person name="Looney B."/>
            <person name="Konkel Z."/>
            <person name="Slot J.C."/>
            <person name="Sakamoto Y."/>
            <person name="Steenwyk J.L."/>
            <person name="Rokas A."/>
            <person name="Carro J."/>
            <person name="Camarero S."/>
            <person name="Ferreira P."/>
            <person name="Molpeceres G."/>
            <person name="Ruiz-Duenas F.J."/>
            <person name="Serrano A."/>
            <person name="Henrissat B."/>
            <person name="Drula E."/>
            <person name="Hughes K.W."/>
            <person name="Mata J.L."/>
            <person name="Ishikawa N.K."/>
            <person name="Vargas-Isla R."/>
            <person name="Ushijima S."/>
            <person name="Smith C.A."/>
            <person name="Ahrendt S."/>
            <person name="Andreopoulos W."/>
            <person name="He G."/>
            <person name="Labutti K."/>
            <person name="Lipzen A."/>
            <person name="Ng V."/>
            <person name="Sandor L."/>
            <person name="Barry K."/>
            <person name="Martinez A.T."/>
            <person name="Xiao Y."/>
            <person name="Gibbons J.G."/>
            <person name="Terashima K."/>
            <person name="Hibbett D.S."/>
            <person name="Grigoriev I.V."/>
        </authorList>
    </citation>
    <scope>NUCLEOTIDE SEQUENCE</scope>
    <source>
        <strain evidence="2">TFB7829</strain>
    </source>
</reference>
<dbReference type="AlphaFoldDB" id="A0AA38PU60"/>
<keyword evidence="1" id="KW-1133">Transmembrane helix</keyword>
<dbReference type="Proteomes" id="UP001163850">
    <property type="component" value="Unassembled WGS sequence"/>
</dbReference>
<keyword evidence="1" id="KW-0472">Membrane</keyword>
<comment type="caution">
    <text evidence="2">The sequence shown here is derived from an EMBL/GenBank/DDBJ whole genome shotgun (WGS) entry which is preliminary data.</text>
</comment>
<gene>
    <name evidence="2" type="ORF">F5890DRAFT_1536014</name>
</gene>